<name>A0AAW1Q692_9CHLO</name>
<proteinExistence type="predicted"/>
<accession>A0AAW1Q692</accession>
<protein>
    <submittedName>
        <fullName evidence="1">Uncharacterized protein</fullName>
    </submittedName>
</protein>
<gene>
    <name evidence="1" type="ORF">WJX74_007556</name>
</gene>
<dbReference type="Proteomes" id="UP001438707">
    <property type="component" value="Unassembled WGS sequence"/>
</dbReference>
<organism evidence="1 2">
    <name type="scientific">Apatococcus lobatus</name>
    <dbReference type="NCBI Taxonomy" id="904363"/>
    <lineage>
        <taxon>Eukaryota</taxon>
        <taxon>Viridiplantae</taxon>
        <taxon>Chlorophyta</taxon>
        <taxon>core chlorophytes</taxon>
        <taxon>Trebouxiophyceae</taxon>
        <taxon>Chlorellales</taxon>
        <taxon>Chlorellaceae</taxon>
        <taxon>Apatococcus</taxon>
    </lineage>
</organism>
<keyword evidence="2" id="KW-1185">Reference proteome</keyword>
<dbReference type="PANTHER" id="PTHR36015:SF6">
    <property type="entry name" value="HOLLIDAY JUNCTION RESOLVASE MOC1, CHLOROPLASTIC-RELATED"/>
    <property type="match status" value="1"/>
</dbReference>
<dbReference type="GO" id="GO:0008821">
    <property type="term" value="F:crossover junction DNA endonuclease activity"/>
    <property type="evidence" value="ECO:0007669"/>
    <property type="project" value="InterPro"/>
</dbReference>
<reference evidence="1 2" key="1">
    <citation type="journal article" date="2024" name="Nat. Commun.">
        <title>Phylogenomics reveals the evolutionary origins of lichenization in chlorophyte algae.</title>
        <authorList>
            <person name="Puginier C."/>
            <person name="Libourel C."/>
            <person name="Otte J."/>
            <person name="Skaloud P."/>
            <person name="Haon M."/>
            <person name="Grisel S."/>
            <person name="Petersen M."/>
            <person name="Berrin J.G."/>
            <person name="Delaux P.M."/>
            <person name="Dal Grande F."/>
            <person name="Keller J."/>
        </authorList>
    </citation>
    <scope>NUCLEOTIDE SEQUENCE [LARGE SCALE GENOMIC DNA]</scope>
    <source>
        <strain evidence="1 2">SAG 2145</strain>
    </source>
</reference>
<comment type="caution">
    <text evidence="1">The sequence shown here is derived from an EMBL/GenBank/DDBJ whole genome shotgun (WGS) entry which is preliminary data.</text>
</comment>
<dbReference type="CDD" id="cd22992">
    <property type="entry name" value="MOC1"/>
    <property type="match status" value="1"/>
</dbReference>
<dbReference type="EMBL" id="JALJOS010000063">
    <property type="protein sequence ID" value="KAK9817630.1"/>
    <property type="molecule type" value="Genomic_DNA"/>
</dbReference>
<dbReference type="InterPro" id="IPR045290">
    <property type="entry name" value="MOC1-like"/>
</dbReference>
<sequence>MVRCLIPPPPRRLVPAGLTHYQRACGQRFKPQLACTAAATRTPIRRKSAAAAPAIILADDIARHQMELEGADDIGLIRPQARTLLIGVDPGITGAVAAVLLNHDTASKTVAQQLQAAAVSISDMPVTELHIHKRTRRETCPVGLTQLVRQLQAGDQSSIHAVMELPAPNALNGKQSWYGCGHAYGTCKGVLLALGVQVHTVTGRLWKSHLALNGLGKEGSRLLALDLFPQAAKLISRKKDHGRAEALLIAAWALGARNAPAEVAPEVPADDVETLVAEPAS</sequence>
<dbReference type="PANTHER" id="PTHR36015">
    <property type="entry name" value="HOLLIDAY JUNCTION RESOLVASE MOC1, CHLOROPLASTIC-RELATED"/>
    <property type="match status" value="1"/>
</dbReference>
<evidence type="ECO:0000313" key="2">
    <source>
        <dbReference type="Proteomes" id="UP001438707"/>
    </source>
</evidence>
<dbReference type="AlphaFoldDB" id="A0AAW1Q692"/>
<evidence type="ECO:0000313" key="1">
    <source>
        <dbReference type="EMBL" id="KAK9817630.1"/>
    </source>
</evidence>